<dbReference type="WBParaSite" id="EgrG_000654700">
    <property type="protein sequence ID" value="EgrG_000654700"/>
    <property type="gene ID" value="EgrG_000654700"/>
</dbReference>
<reference evidence="1" key="2">
    <citation type="submission" date="2014-06" db="EMBL/GenBank/DDBJ databases">
        <authorList>
            <person name="Aslett M."/>
        </authorList>
    </citation>
    <scope>NUCLEOTIDE SEQUENCE</scope>
</reference>
<dbReference type="Proteomes" id="UP000492820">
    <property type="component" value="Unassembled WGS sequence"/>
</dbReference>
<evidence type="ECO:0000313" key="2">
    <source>
        <dbReference type="Proteomes" id="UP000492820"/>
    </source>
</evidence>
<reference evidence="3" key="3">
    <citation type="submission" date="2020-10" db="UniProtKB">
        <authorList>
            <consortium name="WormBaseParasite"/>
        </authorList>
    </citation>
    <scope>IDENTIFICATION</scope>
</reference>
<reference evidence="1 2" key="1">
    <citation type="journal article" date="2013" name="Nature">
        <title>The genomes of four tapeworm species reveal adaptations to parasitism.</title>
        <authorList>
            <person name="Tsai I.J."/>
            <person name="Zarowiecki M."/>
            <person name="Holroyd N."/>
            <person name="Garciarrubio A."/>
            <person name="Sanchez-Flores A."/>
            <person name="Brooks K.L."/>
            <person name="Tracey A."/>
            <person name="Bobes R.J."/>
            <person name="Fragoso G."/>
            <person name="Sciutto E."/>
            <person name="Aslett M."/>
            <person name="Beasley H."/>
            <person name="Bennett H.M."/>
            <person name="Cai J."/>
            <person name="Camicia F."/>
            <person name="Clark R."/>
            <person name="Cucher M."/>
            <person name="De Silva N."/>
            <person name="Day T.A."/>
            <person name="Deplazes P."/>
            <person name="Estrada K."/>
            <person name="Fernandez C."/>
            <person name="Holland P.W."/>
            <person name="Hou J."/>
            <person name="Hu S."/>
            <person name="Huckvale T."/>
            <person name="Hung S.S."/>
            <person name="Kamenetzky L."/>
            <person name="Keane J.A."/>
            <person name="Kiss F."/>
            <person name="Koziol U."/>
            <person name="Lambert O."/>
            <person name="Liu K."/>
            <person name="Luo X."/>
            <person name="Luo Y."/>
            <person name="Macchiaroli N."/>
            <person name="Nichol S."/>
            <person name="Paps J."/>
            <person name="Parkinson J."/>
            <person name="Pouchkina-Stantcheva N."/>
            <person name="Riddiford N."/>
            <person name="Rosenzvit M."/>
            <person name="Salinas G."/>
            <person name="Wasmuth J.D."/>
            <person name="Zamanian M."/>
            <person name="Zheng Y."/>
            <person name="Cai X."/>
            <person name="Soberon X."/>
            <person name="Olson P.D."/>
            <person name="Laclette J.P."/>
            <person name="Brehm K."/>
            <person name="Berriman M."/>
            <person name="Garciarrubio A."/>
            <person name="Bobes R.J."/>
            <person name="Fragoso G."/>
            <person name="Sanchez-Flores A."/>
            <person name="Estrada K."/>
            <person name="Cevallos M.A."/>
            <person name="Morett E."/>
            <person name="Gonzalez V."/>
            <person name="Portillo T."/>
            <person name="Ochoa-Leyva A."/>
            <person name="Jose M.V."/>
            <person name="Sciutto E."/>
            <person name="Landa A."/>
            <person name="Jimenez L."/>
            <person name="Valdes V."/>
            <person name="Carrero J.C."/>
            <person name="Larralde C."/>
            <person name="Morales-Montor J."/>
            <person name="Limon-Lason J."/>
            <person name="Soberon X."/>
            <person name="Laclette J.P."/>
        </authorList>
    </citation>
    <scope>NUCLEOTIDE SEQUENCE [LARGE SCALE GENOMIC DNA]</scope>
</reference>
<accession>A0A068X5D1</accession>
<sequence>MPKIAQQETNTAMHATTYPDALSSVGTVDVKRQLFRHLHLMESPNNTS</sequence>
<gene>
    <name evidence="1" type="ORF">EgrG_000654700</name>
</gene>
<evidence type="ECO:0000313" key="1">
    <source>
        <dbReference type="EMBL" id="CDS25226.1"/>
    </source>
</evidence>
<organism evidence="1">
    <name type="scientific">Echinococcus granulosus</name>
    <name type="common">Hydatid tapeworm</name>
    <dbReference type="NCBI Taxonomy" id="6210"/>
    <lineage>
        <taxon>Eukaryota</taxon>
        <taxon>Metazoa</taxon>
        <taxon>Spiralia</taxon>
        <taxon>Lophotrochozoa</taxon>
        <taxon>Platyhelminthes</taxon>
        <taxon>Cestoda</taxon>
        <taxon>Eucestoda</taxon>
        <taxon>Cyclophyllidea</taxon>
        <taxon>Taeniidae</taxon>
        <taxon>Echinococcus</taxon>
        <taxon>Echinococcus granulosus group</taxon>
    </lineage>
</organism>
<name>A0A068X5D1_ECHGR</name>
<dbReference type="AlphaFoldDB" id="A0A068X5D1"/>
<protein>
    <submittedName>
        <fullName evidence="1 3">Uncharacterized protein</fullName>
    </submittedName>
</protein>
<dbReference type="EMBL" id="LK028926">
    <property type="protein sequence ID" value="CDS25226.1"/>
    <property type="molecule type" value="Genomic_DNA"/>
</dbReference>
<evidence type="ECO:0000313" key="3">
    <source>
        <dbReference type="WBParaSite" id="EgrG_000654700"/>
    </source>
</evidence>
<proteinExistence type="predicted"/>